<dbReference type="GO" id="GO:0006355">
    <property type="term" value="P:regulation of DNA-templated transcription"/>
    <property type="evidence" value="ECO:0007669"/>
    <property type="project" value="InterPro"/>
</dbReference>
<geneLocation type="plasmid" evidence="1 2">
    <name>pZYMOP02</name>
</geneLocation>
<dbReference type="RefSeq" id="WP_013945629.1">
    <property type="nucleotide sequence ID" value="NC_015716.1"/>
</dbReference>
<dbReference type="InterPro" id="IPR013321">
    <property type="entry name" value="Arc_rbn_hlx_hlx"/>
</dbReference>
<dbReference type="InterPro" id="IPR010985">
    <property type="entry name" value="Ribbon_hlx_hlx"/>
</dbReference>
<dbReference type="SUPFAM" id="SSF47598">
    <property type="entry name" value="Ribbon-helix-helix"/>
    <property type="match status" value="1"/>
</dbReference>
<proteinExistence type="predicted"/>
<sequence length="99" mass="11117">MSIHGEKHLIADALSSHQLPLLNSQLSQRVRFAESALDGLSVYDYPDKRNFAADDSAEKTKRVSLDIPADIHRKLKLQAMDKGKTTITLVREILAEKFV</sequence>
<name>F8EWH9_ZYMMT</name>
<dbReference type="AlphaFoldDB" id="F8EWH9"/>
<dbReference type="PATRIC" id="fig|579138.3.peg.1854"/>
<dbReference type="EMBL" id="CP002867">
    <property type="protein sequence ID" value="AEI38622.1"/>
    <property type="molecule type" value="Genomic_DNA"/>
</dbReference>
<dbReference type="HOGENOM" id="CLU_2319470_0_0_5"/>
<gene>
    <name evidence="1" type="ordered locus">Zymop_2038</name>
</gene>
<accession>F8EWH9</accession>
<dbReference type="Gene3D" id="1.10.1220.10">
    <property type="entry name" value="Met repressor-like"/>
    <property type="match status" value="1"/>
</dbReference>
<reference evidence="1 2" key="1">
    <citation type="journal article" date="2011" name="J. Bacteriol.">
        <title>Genome sequence of the ethanol-producing Zymomonas mobilis subsp. pomaceae lectotype strain ATCC 29192.</title>
        <authorList>
            <person name="Kouvelis V.N."/>
            <person name="Davenport K.W."/>
            <person name="Brettin T.S."/>
            <person name="Bruce D."/>
            <person name="Detter C."/>
            <person name="Han C.S."/>
            <person name="Nolan M."/>
            <person name="Tapia R."/>
            <person name="Damoulaki A."/>
            <person name="Kyrpides N.C."/>
            <person name="Typas M.A."/>
            <person name="Pappas K.M."/>
        </authorList>
    </citation>
    <scope>NUCLEOTIDE SEQUENCE [LARGE SCALE GENOMIC DNA]</scope>
    <source>
        <strain evidence="2">ATCC 29192 / DSM 22645 / JCM 10191 / CCUG 17912 / NBRC 13757 / NCIMB 11200 / NRRL B-4491 / Barker I</strain>
        <plasmid evidence="1">pZYMOP02</plasmid>
    </source>
</reference>
<organism evidence="1 2">
    <name type="scientific">Zymomonas mobilis subsp. pomaceae (strain ATCC 29192 / DSM 22645 / JCM 10191 / CCUG 17912 / NBRC 13757 / NCIMB 11200 / NRRL B-4491 / Barker I)</name>
    <dbReference type="NCBI Taxonomy" id="579138"/>
    <lineage>
        <taxon>Bacteria</taxon>
        <taxon>Pseudomonadati</taxon>
        <taxon>Pseudomonadota</taxon>
        <taxon>Alphaproteobacteria</taxon>
        <taxon>Sphingomonadales</taxon>
        <taxon>Zymomonadaceae</taxon>
        <taxon>Zymomonas</taxon>
    </lineage>
</organism>
<protein>
    <submittedName>
        <fullName evidence="1">Uncharacterized protein</fullName>
    </submittedName>
</protein>
<evidence type="ECO:0000313" key="1">
    <source>
        <dbReference type="EMBL" id="AEI38622.1"/>
    </source>
</evidence>
<dbReference type="KEGG" id="zmp:Zymop_2038"/>
<evidence type="ECO:0000313" key="2">
    <source>
        <dbReference type="Proteomes" id="UP000000491"/>
    </source>
</evidence>
<dbReference type="Proteomes" id="UP000000491">
    <property type="component" value="Plasmid pZYMOP02"/>
</dbReference>
<keyword evidence="1" id="KW-0614">Plasmid</keyword>